<keyword evidence="4" id="KW-1185">Reference proteome</keyword>
<dbReference type="Proteomes" id="UP000017819">
    <property type="component" value="Unassembled WGS sequence"/>
</dbReference>
<dbReference type="InterPro" id="IPR037126">
    <property type="entry name" value="PdaC/RsiV-like_sf"/>
</dbReference>
<dbReference type="Pfam" id="PF11738">
    <property type="entry name" value="DUF3298"/>
    <property type="match status" value="1"/>
</dbReference>
<dbReference type="eggNOG" id="ENOG5031DQ0">
    <property type="taxonomic scope" value="Bacteria"/>
</dbReference>
<keyword evidence="1" id="KW-0732">Signal</keyword>
<accession>V4QSI3</accession>
<feature type="domain" description="DUF3298" evidence="2">
    <location>
        <begin position="141"/>
        <end position="234"/>
    </location>
</feature>
<dbReference type="Gene3D" id="3.90.640.20">
    <property type="entry name" value="Heat-shock cognate protein, ATPase"/>
    <property type="match status" value="1"/>
</dbReference>
<evidence type="ECO:0000259" key="2">
    <source>
        <dbReference type="Pfam" id="PF11738"/>
    </source>
</evidence>
<feature type="chain" id="PRO_5004726267" description="DUF3298 domain-containing protein" evidence="1">
    <location>
        <begin position="22"/>
        <end position="368"/>
    </location>
</feature>
<dbReference type="OrthoDB" id="4760806at2"/>
<dbReference type="InterPro" id="IPR021729">
    <property type="entry name" value="DUF3298"/>
</dbReference>
<protein>
    <recommendedName>
        <fullName evidence="2">DUF3298 domain-containing protein</fullName>
    </recommendedName>
</protein>
<name>V4QSI3_9HYPH</name>
<dbReference type="RefSeq" id="WP_023433988.1">
    <property type="nucleotide sequence ID" value="NZ_AWXZ01000040.1"/>
</dbReference>
<organism evidence="3 4">
    <name type="scientific">Lutibaculum baratangense AMV1</name>
    <dbReference type="NCBI Taxonomy" id="631454"/>
    <lineage>
        <taxon>Bacteria</taxon>
        <taxon>Pseudomonadati</taxon>
        <taxon>Pseudomonadota</taxon>
        <taxon>Alphaproteobacteria</taxon>
        <taxon>Hyphomicrobiales</taxon>
        <taxon>Tepidamorphaceae</taxon>
        <taxon>Lutibaculum</taxon>
    </lineage>
</organism>
<feature type="signal peptide" evidence="1">
    <location>
        <begin position="1"/>
        <end position="21"/>
    </location>
</feature>
<proteinExistence type="predicted"/>
<dbReference type="AlphaFoldDB" id="V4QSI3"/>
<dbReference type="EMBL" id="AWXZ01000040">
    <property type="protein sequence ID" value="ESR22742.1"/>
    <property type="molecule type" value="Genomic_DNA"/>
</dbReference>
<comment type="caution">
    <text evidence="3">The sequence shown here is derived from an EMBL/GenBank/DDBJ whole genome shotgun (WGS) entry which is preliminary data.</text>
</comment>
<gene>
    <name evidence="3" type="ORF">N177_3879</name>
</gene>
<evidence type="ECO:0000313" key="4">
    <source>
        <dbReference type="Proteomes" id="UP000017819"/>
    </source>
</evidence>
<dbReference type="STRING" id="631454.N177_3879"/>
<evidence type="ECO:0000256" key="1">
    <source>
        <dbReference type="SAM" id="SignalP"/>
    </source>
</evidence>
<reference evidence="3 4" key="1">
    <citation type="journal article" date="2014" name="Genome Announc.">
        <title>Draft Genome Sequence of Lutibaculum baratangense Strain AMV1T, Isolated from a Mud Volcano in Andamans, India.</title>
        <authorList>
            <person name="Singh A."/>
            <person name="Sreenivas A."/>
            <person name="Sathyanarayana Reddy G."/>
            <person name="Pinnaka A.K."/>
            <person name="Shivaji S."/>
        </authorList>
    </citation>
    <scope>NUCLEOTIDE SEQUENCE [LARGE SCALE GENOMIC DNA]</scope>
    <source>
        <strain evidence="3 4">AMV1</strain>
    </source>
</reference>
<sequence>MTGRCFIAVCAGLLVSGAASAQDDRALELRDMSEAAEIRVVLPPAAADHPALRDEMLAEGRELLAKFRSEAQAAMAEAETDPDYPWHPWSLDYVYEPRYLGPVYGSFLVNIFTFQGGAHPQLAFETVTRDLETNTPVTLDDLFFDASDGSPALVAISDHVQNDIARQKEQRTGEPADLGSADWLDAVAPRPENFELFTFVPARQRGMVAGLTFHFPPYAVGAYAEGPFESFVPASVFSGELADFFPQVFGGEPLRVWPLSSYEEPGVFAFLEAPEPETLVASPLQVAGEVPRMWFDGGAPLVRVADFDGNVLGEAEAVMQPDRPAAEVSVGTVPFQATVEFGRSEATEGQLVIVPPGEGSEVSTFVRF</sequence>
<evidence type="ECO:0000313" key="3">
    <source>
        <dbReference type="EMBL" id="ESR22742.1"/>
    </source>
</evidence>
<dbReference type="Gene3D" id="3.30.565.40">
    <property type="entry name" value="Fervidobacterium nodosum Rt17-B1 like"/>
    <property type="match status" value="1"/>
</dbReference>